<dbReference type="AlphaFoldDB" id="A0A835G996"/>
<dbReference type="PANTHER" id="PTHR11610">
    <property type="entry name" value="LIPASE"/>
    <property type="match status" value="1"/>
</dbReference>
<dbReference type="GO" id="GO:0005615">
    <property type="term" value="C:extracellular space"/>
    <property type="evidence" value="ECO:0007669"/>
    <property type="project" value="TreeGrafter"/>
</dbReference>
<dbReference type="Pfam" id="PF00151">
    <property type="entry name" value="Lipase"/>
    <property type="match status" value="1"/>
</dbReference>
<dbReference type="InterPro" id="IPR013818">
    <property type="entry name" value="Lipase"/>
</dbReference>
<evidence type="ECO:0000256" key="5">
    <source>
        <dbReference type="SAM" id="MobiDB-lite"/>
    </source>
</evidence>
<accession>A0A835G996</accession>
<evidence type="ECO:0000256" key="3">
    <source>
        <dbReference type="ARBA" id="ARBA00022525"/>
    </source>
</evidence>
<protein>
    <recommendedName>
        <fullName evidence="6">Lipase domain-containing protein</fullName>
    </recommendedName>
</protein>
<feature type="domain" description="Lipase" evidence="6">
    <location>
        <begin position="735"/>
        <end position="1054"/>
    </location>
</feature>
<dbReference type="GO" id="GO:0016042">
    <property type="term" value="P:lipid catabolic process"/>
    <property type="evidence" value="ECO:0007669"/>
    <property type="project" value="TreeGrafter"/>
</dbReference>
<keyword evidence="8" id="KW-1185">Reference proteome</keyword>
<dbReference type="Gene3D" id="3.40.50.1820">
    <property type="entry name" value="alpha/beta hydrolase"/>
    <property type="match status" value="1"/>
</dbReference>
<evidence type="ECO:0000313" key="8">
    <source>
        <dbReference type="Proteomes" id="UP000648187"/>
    </source>
</evidence>
<proteinExistence type="inferred from homology"/>
<dbReference type="CDD" id="cd00707">
    <property type="entry name" value="Pancreat_lipase_like"/>
    <property type="match status" value="1"/>
</dbReference>
<reference evidence="7" key="1">
    <citation type="submission" date="2020-08" db="EMBL/GenBank/DDBJ databases">
        <title>Spodoptera exigua strain:BAW_Kor-Di-RS1 Genome sequencing and assembly.</title>
        <authorList>
            <person name="Kim J."/>
            <person name="Nam H.Y."/>
            <person name="Kwon M."/>
            <person name="Choi J.H."/>
            <person name="Cho S.R."/>
            <person name="Kim G.-H."/>
        </authorList>
    </citation>
    <scope>NUCLEOTIDE SEQUENCE</scope>
    <source>
        <strain evidence="7">BAW_Kor-Di-RS1</strain>
        <tissue evidence="7">Whole-body</tissue>
    </source>
</reference>
<dbReference type="SUPFAM" id="SSF53474">
    <property type="entry name" value="alpha/beta-Hydrolases"/>
    <property type="match status" value="1"/>
</dbReference>
<dbReference type="EMBL" id="JACKWZ010000306">
    <property type="protein sequence ID" value="KAF9409636.1"/>
    <property type="molecule type" value="Genomic_DNA"/>
</dbReference>
<evidence type="ECO:0000259" key="6">
    <source>
        <dbReference type="Pfam" id="PF00151"/>
    </source>
</evidence>
<dbReference type="InterPro" id="IPR029058">
    <property type="entry name" value="AB_hydrolase_fold"/>
</dbReference>
<dbReference type="InterPro" id="IPR023252">
    <property type="entry name" value="Aurora_borealis_protein"/>
</dbReference>
<gene>
    <name evidence="7" type="ORF">HW555_011065</name>
</gene>
<evidence type="ECO:0000256" key="4">
    <source>
        <dbReference type="RuleBase" id="RU004262"/>
    </source>
</evidence>
<dbReference type="Pfam" id="PF15280">
    <property type="entry name" value="BORA_N"/>
    <property type="match status" value="1"/>
</dbReference>
<organism evidence="7 8">
    <name type="scientific">Spodoptera exigua</name>
    <name type="common">Beet armyworm</name>
    <name type="synonym">Noctua fulgens</name>
    <dbReference type="NCBI Taxonomy" id="7107"/>
    <lineage>
        <taxon>Eukaryota</taxon>
        <taxon>Metazoa</taxon>
        <taxon>Ecdysozoa</taxon>
        <taxon>Arthropoda</taxon>
        <taxon>Hexapoda</taxon>
        <taxon>Insecta</taxon>
        <taxon>Pterygota</taxon>
        <taxon>Neoptera</taxon>
        <taxon>Endopterygota</taxon>
        <taxon>Lepidoptera</taxon>
        <taxon>Glossata</taxon>
        <taxon>Ditrysia</taxon>
        <taxon>Noctuoidea</taxon>
        <taxon>Noctuidae</taxon>
        <taxon>Amphipyrinae</taxon>
        <taxon>Spodoptera</taxon>
    </lineage>
</organism>
<comment type="similarity">
    <text evidence="2 4">Belongs to the AB hydrolase superfamily. Lipase family.</text>
</comment>
<comment type="caution">
    <text evidence="7">The sequence shown here is derived from an EMBL/GenBank/DDBJ whole genome shotgun (WGS) entry which is preliminary data.</text>
</comment>
<comment type="subcellular location">
    <subcellularLocation>
        <location evidence="1">Secreted</location>
    </subcellularLocation>
</comment>
<dbReference type="Proteomes" id="UP000648187">
    <property type="component" value="Unassembled WGS sequence"/>
</dbReference>
<feature type="region of interest" description="Disordered" evidence="5">
    <location>
        <begin position="301"/>
        <end position="321"/>
    </location>
</feature>
<dbReference type="GO" id="GO:0016298">
    <property type="term" value="F:lipase activity"/>
    <property type="evidence" value="ECO:0007669"/>
    <property type="project" value="InterPro"/>
</dbReference>
<evidence type="ECO:0000313" key="7">
    <source>
        <dbReference type="EMBL" id="KAF9409636.1"/>
    </source>
</evidence>
<dbReference type="PANTHER" id="PTHR11610:SF185">
    <property type="entry name" value="LD47264P"/>
    <property type="match status" value="1"/>
</dbReference>
<evidence type="ECO:0000256" key="1">
    <source>
        <dbReference type="ARBA" id="ARBA00004613"/>
    </source>
</evidence>
<evidence type="ECO:0000256" key="2">
    <source>
        <dbReference type="ARBA" id="ARBA00010701"/>
    </source>
</evidence>
<dbReference type="InterPro" id="IPR000734">
    <property type="entry name" value="TAG_lipase"/>
</dbReference>
<dbReference type="InterPro" id="IPR033906">
    <property type="entry name" value="Lipase_N"/>
</dbReference>
<keyword evidence="3" id="KW-0964">Secreted</keyword>
<sequence>MGDKNDCQNIVYKSTPPPSNRKVRNPFDKALIDKLHKPICSPGMCKIYKKKSNGSFRWDIDQACTLVPADIVACNSQFEPSPDPALEKIAEEATDKFFSQEMVMPSPLIESSKKAKPLLQTSIEANIQIDSIIQEKVVTKDAQTVLTLPPELPPELEKLLQPFCTFTQEQNMSGEYEITANGSLRRKLFFEEHSDIEHYDSEHTDDEVHVEQRPPSSYEAHTPVVFSPDLSRDFVSKGMKRTFGTPLKKGSSSNSKPCYRNKILDVVDFGEPCFSPIEFRTPRRTGSVQCQGSATSSSLASISPVLKVSPSDEEKNDFTSPETETMATCLDCLQAEPKSEKKGPCFCKLTPNKIKRSTSLKESPHKHRKSSFSFSEKRSLSMSSLHRSRSVQKLDFSMDMSVDGSFHNRSQAESETSSPKSAEAAWSLVEESSIHHLVKVETAKSLSNEIQSSTKIHTVDVNIDYTPIKSKSRSNIRAHEISKIRAPMPLSPLHMSLDNSLDNLDNPLSLEDKKIDFNKVDLKLLTENISQFDYTGNNMTKVGGDSSTSFKRIDSGFNENTFYANASSYYESAIKPSELTVTNTSKTCSNKNALKEISNINWMRVDSGFKDETSSDATQFYPLHCDNSVKKMFNFSEAKLEDKENLVTEDFDKFLGQASNKNDAMSMSDIFNDEMTFNCNFSSTPSKNKSRKFVKMYNKTSATLMLQTIMVLMDKQNSTDVTNFPSTFNDDAELERCYGTYGCFSKAYPWTEHRPDNFFPVPPEAMAVRYPAFTRRNRKIPVLFEADNKEKIANANLDPRGPFYFISHGFLEGGHKPWIQNMADALLNLEGNEGATVIVVDWRGGSQPPYGQAVANIRLIGVMTAHLIHNIYEVLGLQHIDNFHFIGHSLGAHLGGYCGHALQKRFYLKLGRITGLDPASPYFARTVTLVRLDRSDAKYVDIIHSNALPLYFSGFGMSEPIGHVDFYPNGGITQPGCKQSSSSSGGSGDLSYQQIAKFVGCDHERSYEYFIESVAPTCPFMAVQCESYDSFLAGNCTSCDNHHYCIPMGYHSYGIYKRLQAGGLVDTNSNIALYALTGNSKPFCRVHYEVILKVANTTASITHGPESGKLSITLVDRNNNKSDHMFLEDEQKFYKPGVIEKKMVAVKDTGHPPVFVIVEWKYETNLFNPMTWRLLKSPSIYVEYMKLSSIEYNTEITVCPKRNKPVVANLPTIMKPKYCKFICKVLKKYTLSYLYYTSNRYCK</sequence>
<dbReference type="PRINTS" id="PR02038">
    <property type="entry name" value="AURORABORA"/>
</dbReference>
<name>A0A835G996_SPOEX</name>